<dbReference type="AlphaFoldDB" id="A0A445BU97"/>
<evidence type="ECO:0000313" key="2">
    <source>
        <dbReference type="EMBL" id="RYR42176.1"/>
    </source>
</evidence>
<keyword evidence="1" id="KW-1133">Transmembrane helix</keyword>
<protein>
    <submittedName>
        <fullName evidence="2">Uncharacterized protein</fullName>
    </submittedName>
</protein>
<reference evidence="2 3" key="1">
    <citation type="submission" date="2019-01" db="EMBL/GenBank/DDBJ databases">
        <title>Sequencing of cultivated peanut Arachis hypogaea provides insights into genome evolution and oil improvement.</title>
        <authorList>
            <person name="Chen X."/>
        </authorList>
    </citation>
    <scope>NUCLEOTIDE SEQUENCE [LARGE SCALE GENOMIC DNA]</scope>
    <source>
        <strain evidence="3">cv. Fuhuasheng</strain>
        <tissue evidence="2">Leaves</tissue>
    </source>
</reference>
<dbReference type="EMBL" id="SDMP01000008">
    <property type="protein sequence ID" value="RYR42176.1"/>
    <property type="molecule type" value="Genomic_DNA"/>
</dbReference>
<feature type="transmembrane region" description="Helical" evidence="1">
    <location>
        <begin position="112"/>
        <end position="131"/>
    </location>
</feature>
<name>A0A445BU97_ARAHY</name>
<sequence length="148" mass="16113">MVAHEVPQGSIGESGGASEEPFLWELFGTFKYFSKTIDNTICLCSNMDCLIGCDERFTVVNQIKGVRMGAFGLLLNSVVLGIISVLMKSLCRNIRRIVEEKSGYLGKDLPPFTIVAAASTIFTILGSPLAVRCQVAYSVPYALLGKKR</sequence>
<accession>A0A445BU97</accession>
<comment type="caution">
    <text evidence="2">The sequence shown here is derived from an EMBL/GenBank/DDBJ whole genome shotgun (WGS) entry which is preliminary data.</text>
</comment>
<feature type="transmembrane region" description="Helical" evidence="1">
    <location>
        <begin position="70"/>
        <end position="91"/>
    </location>
</feature>
<evidence type="ECO:0000256" key="1">
    <source>
        <dbReference type="SAM" id="Phobius"/>
    </source>
</evidence>
<dbReference type="STRING" id="3818.A0A445BU97"/>
<dbReference type="Proteomes" id="UP000289738">
    <property type="component" value="Chromosome A08"/>
</dbReference>
<keyword evidence="1" id="KW-0812">Transmembrane</keyword>
<evidence type="ECO:0000313" key="3">
    <source>
        <dbReference type="Proteomes" id="UP000289738"/>
    </source>
</evidence>
<gene>
    <name evidence="2" type="ORF">Ahy_A08g038638</name>
</gene>
<keyword evidence="1" id="KW-0472">Membrane</keyword>
<organism evidence="2 3">
    <name type="scientific">Arachis hypogaea</name>
    <name type="common">Peanut</name>
    <dbReference type="NCBI Taxonomy" id="3818"/>
    <lineage>
        <taxon>Eukaryota</taxon>
        <taxon>Viridiplantae</taxon>
        <taxon>Streptophyta</taxon>
        <taxon>Embryophyta</taxon>
        <taxon>Tracheophyta</taxon>
        <taxon>Spermatophyta</taxon>
        <taxon>Magnoliopsida</taxon>
        <taxon>eudicotyledons</taxon>
        <taxon>Gunneridae</taxon>
        <taxon>Pentapetalae</taxon>
        <taxon>rosids</taxon>
        <taxon>fabids</taxon>
        <taxon>Fabales</taxon>
        <taxon>Fabaceae</taxon>
        <taxon>Papilionoideae</taxon>
        <taxon>50 kb inversion clade</taxon>
        <taxon>dalbergioids sensu lato</taxon>
        <taxon>Dalbergieae</taxon>
        <taxon>Pterocarpus clade</taxon>
        <taxon>Arachis</taxon>
    </lineage>
</organism>
<proteinExistence type="predicted"/>
<keyword evidence="3" id="KW-1185">Reference proteome</keyword>